<evidence type="ECO:0000313" key="2">
    <source>
        <dbReference type="EMBL" id="DAD31689.1"/>
    </source>
</evidence>
<sequence>MAKMDLCNCSAMRLNLHIYQNPVENGEDGPLQLLRKRYCVWTSASTKAQLKMAKKKFSRRSCNCSATDFRDDSATMQNSELVPCGEEEEGIDLRAEEFIAKFYARRSSRHRSQGGELPELRKMEAPHRSQGGELPELRKTEEFYAQISGRRTGTTEENGGVLRIDLRAEN</sequence>
<feature type="compositionally biased region" description="Low complexity" evidence="1">
    <location>
        <begin position="149"/>
        <end position="160"/>
    </location>
</feature>
<dbReference type="Proteomes" id="UP000607653">
    <property type="component" value="Unassembled WGS sequence"/>
</dbReference>
<evidence type="ECO:0000256" key="1">
    <source>
        <dbReference type="SAM" id="MobiDB-lite"/>
    </source>
</evidence>
<feature type="region of interest" description="Disordered" evidence="1">
    <location>
        <begin position="110"/>
        <end position="170"/>
    </location>
</feature>
<organism evidence="2 3">
    <name type="scientific">Nelumbo nucifera</name>
    <name type="common">Sacred lotus</name>
    <dbReference type="NCBI Taxonomy" id="4432"/>
    <lineage>
        <taxon>Eukaryota</taxon>
        <taxon>Viridiplantae</taxon>
        <taxon>Streptophyta</taxon>
        <taxon>Embryophyta</taxon>
        <taxon>Tracheophyta</taxon>
        <taxon>Spermatophyta</taxon>
        <taxon>Magnoliopsida</taxon>
        <taxon>Proteales</taxon>
        <taxon>Nelumbonaceae</taxon>
        <taxon>Nelumbo</taxon>
    </lineage>
</organism>
<name>A0A822YK52_NELNU</name>
<dbReference type="AlphaFoldDB" id="A0A822YK52"/>
<evidence type="ECO:0000313" key="3">
    <source>
        <dbReference type="Proteomes" id="UP000607653"/>
    </source>
</evidence>
<keyword evidence="3" id="KW-1185">Reference proteome</keyword>
<protein>
    <submittedName>
        <fullName evidence="2">Uncharacterized protein</fullName>
    </submittedName>
</protein>
<accession>A0A822YK52</accession>
<proteinExistence type="predicted"/>
<reference evidence="2 3" key="1">
    <citation type="journal article" date="2020" name="Mol. Biol. Evol.">
        <title>Distinct Expression and Methylation Patterns for Genes with Different Fates following a Single Whole-Genome Duplication in Flowering Plants.</title>
        <authorList>
            <person name="Shi T."/>
            <person name="Rahmani R.S."/>
            <person name="Gugger P.F."/>
            <person name="Wang M."/>
            <person name="Li H."/>
            <person name="Zhang Y."/>
            <person name="Li Z."/>
            <person name="Wang Q."/>
            <person name="Van de Peer Y."/>
            <person name="Marchal K."/>
            <person name="Chen J."/>
        </authorList>
    </citation>
    <scope>NUCLEOTIDE SEQUENCE [LARGE SCALE GENOMIC DNA]</scope>
    <source>
        <tissue evidence="2">Leaf</tissue>
    </source>
</reference>
<dbReference type="EMBL" id="DUZY01000003">
    <property type="protein sequence ID" value="DAD31689.1"/>
    <property type="molecule type" value="Genomic_DNA"/>
</dbReference>
<comment type="caution">
    <text evidence="2">The sequence shown here is derived from an EMBL/GenBank/DDBJ whole genome shotgun (WGS) entry which is preliminary data.</text>
</comment>
<gene>
    <name evidence="2" type="ORF">HUJ06_010540</name>
</gene>
<feature type="compositionally biased region" description="Basic and acidic residues" evidence="1">
    <location>
        <begin position="118"/>
        <end position="127"/>
    </location>
</feature>